<evidence type="ECO:0000256" key="2">
    <source>
        <dbReference type="ARBA" id="ARBA00023315"/>
    </source>
</evidence>
<reference evidence="4" key="1">
    <citation type="submission" date="2020-01" db="EMBL/GenBank/DDBJ databases">
        <authorList>
            <person name="Chen W.-M."/>
        </authorList>
    </citation>
    <scope>NUCLEOTIDE SEQUENCE</scope>
    <source>
        <strain evidence="4">CYK-10</strain>
    </source>
</reference>
<dbReference type="Pfam" id="PF00583">
    <property type="entry name" value="Acetyltransf_1"/>
    <property type="match status" value="1"/>
</dbReference>
<dbReference type="AlphaFoldDB" id="A0AAE5BV04"/>
<keyword evidence="2" id="KW-0012">Acyltransferase</keyword>
<organism evidence="4 5">
    <name type="scientific">Stagnihabitans tardus</name>
    <dbReference type="NCBI Taxonomy" id="2699202"/>
    <lineage>
        <taxon>Bacteria</taxon>
        <taxon>Pseudomonadati</taxon>
        <taxon>Pseudomonadota</taxon>
        <taxon>Alphaproteobacteria</taxon>
        <taxon>Rhodobacterales</taxon>
        <taxon>Paracoccaceae</taxon>
        <taxon>Stagnihabitans</taxon>
    </lineage>
</organism>
<evidence type="ECO:0000313" key="4">
    <source>
        <dbReference type="EMBL" id="NBZ88431.1"/>
    </source>
</evidence>
<dbReference type="Proteomes" id="UP001193501">
    <property type="component" value="Unassembled WGS sequence"/>
</dbReference>
<protein>
    <submittedName>
        <fullName evidence="4">GNAT family N-acetyltransferase</fullName>
    </submittedName>
</protein>
<accession>A0AAE5BV04</accession>
<dbReference type="Gene3D" id="3.40.630.30">
    <property type="match status" value="1"/>
</dbReference>
<evidence type="ECO:0000313" key="5">
    <source>
        <dbReference type="Proteomes" id="UP001193501"/>
    </source>
</evidence>
<sequence>MSFAEALEATWPPAETLAFGPFVLRRGAGGGKRVSAANRTGAFTAEDIARAEAAMQDWGQEKLFVIWPGDEALDQALDARGYRVIDPVLAYEGTLPLSPPPHMATFPHWPPMQIACDLWAEAHIGPGRLAVMERVKGPKAVILARSDDKPSGAGFVAVHGATAMIHAVEVRPAMRRRGAGRHILLAAAAFAAEHGARTLALAVTEGNSAARALYSSLGMQVVGQYHYRIQEP</sequence>
<keyword evidence="5" id="KW-1185">Reference proteome</keyword>
<dbReference type="RefSeq" id="WP_168775248.1">
    <property type="nucleotide sequence ID" value="NZ_JAABNR010000011.1"/>
</dbReference>
<dbReference type="InterPro" id="IPR000182">
    <property type="entry name" value="GNAT_dom"/>
</dbReference>
<dbReference type="SUPFAM" id="SSF55729">
    <property type="entry name" value="Acyl-CoA N-acyltransferases (Nat)"/>
    <property type="match status" value="1"/>
</dbReference>
<evidence type="ECO:0000256" key="1">
    <source>
        <dbReference type="ARBA" id="ARBA00022679"/>
    </source>
</evidence>
<dbReference type="GO" id="GO:0016747">
    <property type="term" value="F:acyltransferase activity, transferring groups other than amino-acyl groups"/>
    <property type="evidence" value="ECO:0007669"/>
    <property type="project" value="InterPro"/>
</dbReference>
<keyword evidence="1" id="KW-0808">Transferase</keyword>
<proteinExistence type="predicted"/>
<name>A0AAE5BV04_9RHOB</name>
<feature type="domain" description="N-acetyltransferase" evidence="3">
    <location>
        <begin position="101"/>
        <end position="232"/>
    </location>
</feature>
<dbReference type="EMBL" id="JAABNR010000011">
    <property type="protein sequence ID" value="NBZ88431.1"/>
    <property type="molecule type" value="Genomic_DNA"/>
</dbReference>
<comment type="caution">
    <text evidence="4">The sequence shown here is derived from an EMBL/GenBank/DDBJ whole genome shotgun (WGS) entry which is preliminary data.</text>
</comment>
<dbReference type="PROSITE" id="PS51186">
    <property type="entry name" value="GNAT"/>
    <property type="match status" value="1"/>
</dbReference>
<dbReference type="PANTHER" id="PTHR43420">
    <property type="entry name" value="ACETYLTRANSFERASE"/>
    <property type="match status" value="1"/>
</dbReference>
<dbReference type="InterPro" id="IPR050680">
    <property type="entry name" value="YpeA/RimI_acetyltransf"/>
</dbReference>
<evidence type="ECO:0000259" key="3">
    <source>
        <dbReference type="PROSITE" id="PS51186"/>
    </source>
</evidence>
<dbReference type="InterPro" id="IPR016181">
    <property type="entry name" value="Acyl_CoA_acyltransferase"/>
</dbReference>
<dbReference type="CDD" id="cd04301">
    <property type="entry name" value="NAT_SF"/>
    <property type="match status" value="1"/>
</dbReference>
<gene>
    <name evidence="4" type="ORF">GV832_12635</name>
</gene>